<accession>A0A1G7FMM5</accession>
<dbReference type="Pfam" id="PF13332">
    <property type="entry name" value="Fil_haemagg_2"/>
    <property type="match status" value="2"/>
</dbReference>
<protein>
    <submittedName>
        <fullName evidence="2">Filamentous hemagglutinin</fullName>
    </submittedName>
</protein>
<gene>
    <name evidence="2" type="ORF">SAMN05192589_1361</name>
</gene>
<feature type="non-terminal residue" evidence="2">
    <location>
        <position position="1"/>
    </location>
</feature>
<sequence>GRYEETYSKKSGFLSKKSSLTVQEGASSLSEGSVVTGNAIYVQAGRDIALQGSHLVGQADVGLIAKRDISIRAGTDSAAATTHTETKKSGLFSGGGFGITLGKQSTTTDHSNESQRAAASSVQTQGGNVAMVAGNRYEQEGSAVLAKGDVSIVGKTVDIHEARELERDKFETRAKQSGLTVSVGSPLIDFGMTAGRVGRAIGRTSDARTQALGVAAIGLNAYNNAKDLGNAGQALLNGDPLAGASVNISLGSSQSRSTSAYQVDSGAGSAVRADGNVHITATDGDLRVRGSDIEAGKNVGLIAQKGNIVLEAAENRFAEQNSRSSSSGSIGVSVGAGGVSVNASASRARGQGSGESVSYTNTHIRAGGTASVQSAGDTTLRGATLVADAVRADVGGNLAIESLQDTSRYNETSRNSGFGISVPIVGAGRVGGSITAGRTQIDSDYQSVGEQSGIRAGNGGFDVNVKGNTDLKGGSITSTQAAIDGGKNTFTTGGTLTMSDLDNRASYNASGFEVTVGVGSQLGSSGAGVGSDKGNAQSTSRAGISGVAGNTEARTGDAETGIKPIFDKNRVSDEVNAQITITREFGRQGSTAWGNYANQQYVNALASGDKENTECWSPEGGCRAAGHAIVGMAGGGVGAGAAAAITSMTAPEIATTLRNAGTPDVIVDAVVQGYGAGIGGAVGGSAGASAGVNEAGNNTLALNPLVLLGMLVVGGSQAIANCVNDPGCKRQMDTLPQRAREWLDNIVEAVSGKPEGNNASPGKKPADTYGTPPNGPSLPPGDKEEKNPDADRRLNQEGEMVGRNGTQTHSNTVFNRGGTRIDVENANPGQRPGQLHLQVEGDKYYFNVNTGLFEEANSPGVNAPRYINEMLKDPKVRAAVNRGMQYLGEKNIF</sequence>
<dbReference type="STRING" id="187868.SAMN05192589_1361"/>
<dbReference type="EMBL" id="FMZC01000036">
    <property type="protein sequence ID" value="SDE77104.1"/>
    <property type="molecule type" value="Genomic_DNA"/>
</dbReference>
<dbReference type="AlphaFoldDB" id="A0A1G7FMM5"/>
<evidence type="ECO:0000313" key="2">
    <source>
        <dbReference type="EMBL" id="SDE77104.1"/>
    </source>
</evidence>
<evidence type="ECO:0000256" key="1">
    <source>
        <dbReference type="SAM" id="MobiDB-lite"/>
    </source>
</evidence>
<organism evidence="2 3">
    <name type="scientific">Paracidovorax valerianellae</name>
    <dbReference type="NCBI Taxonomy" id="187868"/>
    <lineage>
        <taxon>Bacteria</taxon>
        <taxon>Pseudomonadati</taxon>
        <taxon>Pseudomonadota</taxon>
        <taxon>Betaproteobacteria</taxon>
        <taxon>Burkholderiales</taxon>
        <taxon>Comamonadaceae</taxon>
        <taxon>Paracidovorax</taxon>
    </lineage>
</organism>
<keyword evidence="3" id="KW-1185">Reference proteome</keyword>
<name>A0A1G7FMM5_9BURK</name>
<dbReference type="RefSeq" id="WP_175537856.1">
    <property type="nucleotide sequence ID" value="NZ_FMZC01000036.1"/>
</dbReference>
<proteinExistence type="predicted"/>
<dbReference type="Proteomes" id="UP000198781">
    <property type="component" value="Unassembled WGS sequence"/>
</dbReference>
<reference evidence="2 3" key="1">
    <citation type="submission" date="2016-10" db="EMBL/GenBank/DDBJ databases">
        <authorList>
            <person name="de Groot N.N."/>
        </authorList>
    </citation>
    <scope>NUCLEOTIDE SEQUENCE [LARGE SCALE GENOMIC DNA]</scope>
    <source>
        <strain evidence="2 3">DSM 16619</strain>
    </source>
</reference>
<feature type="compositionally biased region" description="Basic and acidic residues" evidence="1">
    <location>
        <begin position="781"/>
        <end position="796"/>
    </location>
</feature>
<feature type="region of interest" description="Disordered" evidence="1">
    <location>
        <begin position="524"/>
        <end position="555"/>
    </location>
</feature>
<feature type="compositionally biased region" description="Polar residues" evidence="1">
    <location>
        <begin position="804"/>
        <end position="814"/>
    </location>
</feature>
<dbReference type="InterPro" id="IPR025157">
    <property type="entry name" value="Hemagglutinin_rpt"/>
</dbReference>
<evidence type="ECO:0000313" key="3">
    <source>
        <dbReference type="Proteomes" id="UP000198781"/>
    </source>
</evidence>
<feature type="region of interest" description="Disordered" evidence="1">
    <location>
        <begin position="750"/>
        <end position="832"/>
    </location>
</feature>
<dbReference type="GO" id="GO:0003824">
    <property type="term" value="F:catalytic activity"/>
    <property type="evidence" value="ECO:0007669"/>
    <property type="project" value="UniProtKB-ARBA"/>
</dbReference>